<keyword evidence="2" id="KW-1185">Reference proteome</keyword>
<name>A0ABU3QBB5_9SPHN</name>
<protein>
    <submittedName>
        <fullName evidence="1">DUF1294 domain-containing protein</fullName>
    </submittedName>
</protein>
<evidence type="ECO:0000313" key="2">
    <source>
        <dbReference type="Proteomes" id="UP001259572"/>
    </source>
</evidence>
<accession>A0ABU3QBB5</accession>
<dbReference type="Proteomes" id="UP001259572">
    <property type="component" value="Unassembled WGS sequence"/>
</dbReference>
<organism evidence="1 2">
    <name type="scientific">Sphingosinicella rhizophila</name>
    <dbReference type="NCBI Taxonomy" id="3050082"/>
    <lineage>
        <taxon>Bacteria</taxon>
        <taxon>Pseudomonadati</taxon>
        <taxon>Pseudomonadota</taxon>
        <taxon>Alphaproteobacteria</taxon>
        <taxon>Sphingomonadales</taxon>
        <taxon>Sphingosinicellaceae</taxon>
        <taxon>Sphingosinicella</taxon>
    </lineage>
</organism>
<evidence type="ECO:0000313" key="1">
    <source>
        <dbReference type="EMBL" id="MDT9600661.1"/>
    </source>
</evidence>
<dbReference type="Pfam" id="PF06961">
    <property type="entry name" value="DUF1294"/>
    <property type="match status" value="1"/>
</dbReference>
<dbReference type="RefSeq" id="WP_315728032.1">
    <property type="nucleotide sequence ID" value="NZ_JAVUPU010000010.1"/>
</dbReference>
<reference evidence="1 2" key="1">
    <citation type="submission" date="2023-05" db="EMBL/GenBank/DDBJ databases">
        <authorList>
            <person name="Guo Y."/>
        </authorList>
    </citation>
    <scope>NUCLEOTIDE SEQUENCE [LARGE SCALE GENOMIC DNA]</scope>
    <source>
        <strain evidence="1 2">GR2756</strain>
    </source>
</reference>
<sequence>MNKFSVLLLPLALLNAWTMFRFRQDKKRAEADARRIPEAHLLTLALIGGSPGALLARHLFRHKTRKEPFSTRLRLIAILHAGLIATYSANLF</sequence>
<dbReference type="InterPro" id="IPR010718">
    <property type="entry name" value="DUF1294"/>
</dbReference>
<comment type="caution">
    <text evidence="1">The sequence shown here is derived from an EMBL/GenBank/DDBJ whole genome shotgun (WGS) entry which is preliminary data.</text>
</comment>
<gene>
    <name evidence="1" type="ORF">RQX22_16995</name>
</gene>
<proteinExistence type="predicted"/>
<dbReference type="EMBL" id="JAVUPU010000010">
    <property type="protein sequence ID" value="MDT9600661.1"/>
    <property type="molecule type" value="Genomic_DNA"/>
</dbReference>